<reference evidence="2" key="1">
    <citation type="submission" date="2017-02" db="UniProtKB">
        <authorList>
            <consortium name="WormBaseParasite"/>
        </authorList>
    </citation>
    <scope>IDENTIFICATION</scope>
</reference>
<sequence>MCQLSSGRIFLRSGSDKLCQMGGINDLCLMLISNFNEARNEERTDCGMLFRLLLITTGLPATGFCVGRMSR</sequence>
<dbReference type="WBParaSite" id="ALUE_0000901801-mRNA-1">
    <property type="protein sequence ID" value="ALUE_0000901801-mRNA-1"/>
    <property type="gene ID" value="ALUE_0000901801"/>
</dbReference>
<accession>A0A0M3HZB8</accession>
<name>A0A0M3HZB8_ASCLU</name>
<dbReference type="Proteomes" id="UP000036681">
    <property type="component" value="Unplaced"/>
</dbReference>
<proteinExistence type="predicted"/>
<dbReference type="AlphaFoldDB" id="A0A0M3HZB8"/>
<keyword evidence="1" id="KW-1185">Reference proteome</keyword>
<evidence type="ECO:0000313" key="1">
    <source>
        <dbReference type="Proteomes" id="UP000036681"/>
    </source>
</evidence>
<evidence type="ECO:0000313" key="2">
    <source>
        <dbReference type="WBParaSite" id="ALUE_0000901801-mRNA-1"/>
    </source>
</evidence>
<organism evidence="1 2">
    <name type="scientific">Ascaris lumbricoides</name>
    <name type="common">Giant roundworm</name>
    <dbReference type="NCBI Taxonomy" id="6252"/>
    <lineage>
        <taxon>Eukaryota</taxon>
        <taxon>Metazoa</taxon>
        <taxon>Ecdysozoa</taxon>
        <taxon>Nematoda</taxon>
        <taxon>Chromadorea</taxon>
        <taxon>Rhabditida</taxon>
        <taxon>Spirurina</taxon>
        <taxon>Ascaridomorpha</taxon>
        <taxon>Ascaridoidea</taxon>
        <taxon>Ascarididae</taxon>
        <taxon>Ascaris</taxon>
    </lineage>
</organism>
<protein>
    <submittedName>
        <fullName evidence="2">Secreted protein</fullName>
    </submittedName>
</protein>